<evidence type="ECO:0000256" key="13">
    <source>
        <dbReference type="PIRSR" id="PIRSR000724-1"/>
    </source>
</evidence>
<keyword evidence="12" id="KW-0963">Cytoplasm</keyword>
<evidence type="ECO:0000256" key="12">
    <source>
        <dbReference type="HAMAP-Rule" id="MF_00145"/>
    </source>
</evidence>
<sequence length="406" mass="43791">MAKLSIRDLDLTDKRVLIRVDFNVPLKDGIITDDTRIRETLPTIEYALRHKAKVILCSHLGRPKGKPVASMSLRPLVDHLRTRLDHILGDDENVAFSPDCIGVVASEMALNLESGQPLLLENLRFHAEEEANDPVFAQKLASLCDIYVNDAFGSAHRAHASTEGITHYVKQSAAGLLMEKELTYLGKALTEPDKPFVAIIGGAKVSDKIQVIDNLLEKADAIIIGGGMAYTFLNAQGQSTGKSLVEIDKIDVAKAALEKAKAKGVRFLLPIDHVLADKFAPNAKTKVFFGDGPFPEDMMALDIGSKSIALFEEEIAEARTIIWNGPMGVFEMPAFARGTNEIAAAVARNHDATTIVGGGDSVAAIQQSGFANRITHISTGGGASLEFLEGKTLPGVAALTDNQRFR</sequence>
<keyword evidence="11 12" id="KW-0324">Glycolysis</keyword>
<evidence type="ECO:0000256" key="7">
    <source>
        <dbReference type="ARBA" id="ARBA00022679"/>
    </source>
</evidence>
<comment type="pathway">
    <text evidence="2 12">Carbohydrate degradation; glycolysis; pyruvate from D-glyceraldehyde 3-phosphate: step 2/5.</text>
</comment>
<feature type="binding site" evidence="12 14">
    <location>
        <position position="331"/>
    </location>
    <ligand>
        <name>ATP</name>
        <dbReference type="ChEBI" id="CHEBI:30616"/>
    </ligand>
</feature>
<keyword evidence="9 12" id="KW-0418">Kinase</keyword>
<dbReference type="EMBL" id="JACCCU010000001">
    <property type="protein sequence ID" value="NYF90094.1"/>
    <property type="molecule type" value="Genomic_DNA"/>
</dbReference>
<evidence type="ECO:0000256" key="2">
    <source>
        <dbReference type="ARBA" id="ARBA00004838"/>
    </source>
</evidence>
<dbReference type="SUPFAM" id="SSF53748">
    <property type="entry name" value="Phosphoglycerate kinase"/>
    <property type="match status" value="1"/>
</dbReference>
<dbReference type="EC" id="2.7.2.3" evidence="5 12"/>
<feature type="binding site" evidence="13">
    <location>
        <position position="36"/>
    </location>
    <ligand>
        <name>(2R)-3-phosphoglycerate</name>
        <dbReference type="ChEBI" id="CHEBI:58272"/>
    </ligand>
</feature>
<protein>
    <recommendedName>
        <fullName evidence="6 12">Phosphoglycerate kinase</fullName>
        <ecNumber evidence="5 12">2.7.2.3</ecNumber>
    </recommendedName>
</protein>
<accession>A0A852VI18</accession>
<evidence type="ECO:0000256" key="5">
    <source>
        <dbReference type="ARBA" id="ARBA00013061"/>
    </source>
</evidence>
<evidence type="ECO:0000256" key="14">
    <source>
        <dbReference type="PIRSR" id="PIRSR000724-2"/>
    </source>
</evidence>
<evidence type="ECO:0000256" key="1">
    <source>
        <dbReference type="ARBA" id="ARBA00000642"/>
    </source>
</evidence>
<dbReference type="Pfam" id="PF00162">
    <property type="entry name" value="PGK"/>
    <property type="match status" value="1"/>
</dbReference>
<evidence type="ECO:0000256" key="9">
    <source>
        <dbReference type="ARBA" id="ARBA00022777"/>
    </source>
</evidence>
<dbReference type="GO" id="GO:0006094">
    <property type="term" value="P:gluconeogenesis"/>
    <property type="evidence" value="ECO:0007669"/>
    <property type="project" value="TreeGrafter"/>
</dbReference>
<feature type="binding site" evidence="12">
    <location>
        <position position="157"/>
    </location>
    <ligand>
        <name>substrate</name>
    </ligand>
</feature>
<comment type="caution">
    <text evidence="16">The sequence shown here is derived from an EMBL/GenBank/DDBJ whole genome shotgun (WGS) entry which is preliminary data.</text>
</comment>
<gene>
    <name evidence="12" type="primary">pgk</name>
    <name evidence="16" type="ORF">HDF08_002161</name>
</gene>
<dbReference type="GO" id="GO:0043531">
    <property type="term" value="F:ADP binding"/>
    <property type="evidence" value="ECO:0007669"/>
    <property type="project" value="TreeGrafter"/>
</dbReference>
<comment type="subunit">
    <text evidence="4 12">Monomer.</text>
</comment>
<evidence type="ECO:0000313" key="16">
    <source>
        <dbReference type="EMBL" id="NYF90094.1"/>
    </source>
</evidence>
<dbReference type="Gene3D" id="3.40.50.1260">
    <property type="entry name" value="Phosphoglycerate kinase, N-terminal domain"/>
    <property type="match status" value="2"/>
</dbReference>
<dbReference type="AlphaFoldDB" id="A0A852VI18"/>
<dbReference type="InterPro" id="IPR015911">
    <property type="entry name" value="Phosphoglycerate_kinase_CS"/>
</dbReference>
<dbReference type="HAMAP" id="MF_00145">
    <property type="entry name" value="Phosphoglyc_kinase"/>
    <property type="match status" value="1"/>
</dbReference>
<feature type="binding site" evidence="12">
    <location>
        <position position="36"/>
    </location>
    <ligand>
        <name>substrate</name>
    </ligand>
</feature>
<dbReference type="Proteomes" id="UP000564385">
    <property type="component" value="Unassembled WGS sequence"/>
</dbReference>
<evidence type="ECO:0000256" key="10">
    <source>
        <dbReference type="ARBA" id="ARBA00022840"/>
    </source>
</evidence>
<dbReference type="FunFam" id="3.40.50.1260:FF:000006">
    <property type="entry name" value="Phosphoglycerate kinase"/>
    <property type="match status" value="1"/>
</dbReference>
<dbReference type="GO" id="GO:0005524">
    <property type="term" value="F:ATP binding"/>
    <property type="evidence" value="ECO:0007669"/>
    <property type="project" value="UniProtKB-KW"/>
</dbReference>
<name>A0A852VI18_9BACT</name>
<feature type="binding site" evidence="12 14">
    <location>
        <position position="208"/>
    </location>
    <ligand>
        <name>ATP</name>
        <dbReference type="ChEBI" id="CHEBI:30616"/>
    </ligand>
</feature>
<keyword evidence="7 12" id="KW-0808">Transferase</keyword>
<evidence type="ECO:0000256" key="15">
    <source>
        <dbReference type="RuleBase" id="RU000532"/>
    </source>
</evidence>
<keyword evidence="8 12" id="KW-0547">Nucleotide-binding</keyword>
<dbReference type="UniPathway" id="UPA00109">
    <property type="reaction ID" value="UER00185"/>
</dbReference>
<dbReference type="GO" id="GO:0004618">
    <property type="term" value="F:phosphoglycerate kinase activity"/>
    <property type="evidence" value="ECO:0007669"/>
    <property type="project" value="UniProtKB-UniRule"/>
</dbReference>
<proteinExistence type="inferred from homology"/>
<feature type="binding site" evidence="12 14">
    <location>
        <begin position="358"/>
        <end position="361"/>
    </location>
    <ligand>
        <name>ATP</name>
        <dbReference type="ChEBI" id="CHEBI:30616"/>
    </ligand>
</feature>
<comment type="caution">
    <text evidence="12">Lacks conserved residue(s) required for the propagation of feature annotation.</text>
</comment>
<comment type="subcellular location">
    <subcellularLocation>
        <location evidence="12">Cytoplasm</location>
    </subcellularLocation>
</comment>
<dbReference type="GO" id="GO:0006096">
    <property type="term" value="P:glycolytic process"/>
    <property type="evidence" value="ECO:0007669"/>
    <property type="project" value="UniProtKB-UniRule"/>
</dbReference>
<dbReference type="FunFam" id="3.40.50.1260:FF:000003">
    <property type="entry name" value="Phosphoglycerate kinase"/>
    <property type="match status" value="1"/>
</dbReference>
<evidence type="ECO:0000256" key="3">
    <source>
        <dbReference type="ARBA" id="ARBA00008982"/>
    </source>
</evidence>
<keyword evidence="10 12" id="KW-0067">ATP-binding</keyword>
<dbReference type="PANTHER" id="PTHR11406:SF23">
    <property type="entry name" value="PHOSPHOGLYCERATE KINASE 1, CHLOROPLASTIC-RELATED"/>
    <property type="match status" value="1"/>
</dbReference>
<feature type="binding site" evidence="13">
    <location>
        <position position="124"/>
    </location>
    <ligand>
        <name>(2R)-3-phosphoglycerate</name>
        <dbReference type="ChEBI" id="CHEBI:58272"/>
    </ligand>
</feature>
<dbReference type="InterPro" id="IPR015824">
    <property type="entry name" value="Phosphoglycerate_kinase_N"/>
</dbReference>
<dbReference type="GO" id="GO:0005829">
    <property type="term" value="C:cytosol"/>
    <property type="evidence" value="ECO:0007669"/>
    <property type="project" value="TreeGrafter"/>
</dbReference>
<feature type="binding site" evidence="13">
    <location>
        <position position="157"/>
    </location>
    <ligand>
        <name>(2R)-3-phosphoglycerate</name>
        <dbReference type="ChEBI" id="CHEBI:58272"/>
    </ligand>
</feature>
<feature type="binding site" evidence="12">
    <location>
        <position position="124"/>
    </location>
    <ligand>
        <name>substrate</name>
    </ligand>
</feature>
<evidence type="ECO:0000313" key="17">
    <source>
        <dbReference type="Proteomes" id="UP000564385"/>
    </source>
</evidence>
<dbReference type="PIRSF" id="PIRSF000724">
    <property type="entry name" value="Pgk"/>
    <property type="match status" value="1"/>
</dbReference>
<comment type="similarity">
    <text evidence="3 12 15">Belongs to the phosphoglycerate kinase family.</text>
</comment>
<organism evidence="16 17">
    <name type="scientific">Tunturiibacter lichenicola</name>
    <dbReference type="NCBI Taxonomy" id="2051959"/>
    <lineage>
        <taxon>Bacteria</taxon>
        <taxon>Pseudomonadati</taxon>
        <taxon>Acidobacteriota</taxon>
        <taxon>Terriglobia</taxon>
        <taxon>Terriglobales</taxon>
        <taxon>Acidobacteriaceae</taxon>
        <taxon>Tunturiibacter</taxon>
    </lineage>
</organism>
<dbReference type="PRINTS" id="PR00477">
    <property type="entry name" value="PHGLYCKINASE"/>
</dbReference>
<dbReference type="PANTHER" id="PTHR11406">
    <property type="entry name" value="PHOSPHOGLYCERATE KINASE"/>
    <property type="match status" value="1"/>
</dbReference>
<feature type="binding site" evidence="12 13">
    <location>
        <begin position="59"/>
        <end position="62"/>
    </location>
    <ligand>
        <name>substrate</name>
    </ligand>
</feature>
<dbReference type="PROSITE" id="PS00111">
    <property type="entry name" value="PGLYCERATE_KINASE"/>
    <property type="match status" value="1"/>
</dbReference>
<feature type="binding site" evidence="12 13">
    <location>
        <begin position="21"/>
        <end position="23"/>
    </location>
    <ligand>
        <name>substrate</name>
    </ligand>
</feature>
<evidence type="ECO:0000256" key="8">
    <source>
        <dbReference type="ARBA" id="ARBA00022741"/>
    </source>
</evidence>
<evidence type="ECO:0000256" key="4">
    <source>
        <dbReference type="ARBA" id="ARBA00011245"/>
    </source>
</evidence>
<dbReference type="CDD" id="cd00318">
    <property type="entry name" value="Phosphoglycerate_kinase"/>
    <property type="match status" value="1"/>
</dbReference>
<dbReference type="InterPro" id="IPR001576">
    <property type="entry name" value="Phosphoglycerate_kinase"/>
</dbReference>
<dbReference type="InterPro" id="IPR036043">
    <property type="entry name" value="Phosphoglycerate_kinase_sf"/>
</dbReference>
<evidence type="ECO:0000256" key="11">
    <source>
        <dbReference type="ARBA" id="ARBA00023152"/>
    </source>
</evidence>
<comment type="catalytic activity">
    <reaction evidence="1 12 15">
        <text>(2R)-3-phosphoglycerate + ATP = (2R)-3-phospho-glyceroyl phosphate + ADP</text>
        <dbReference type="Rhea" id="RHEA:14801"/>
        <dbReference type="ChEBI" id="CHEBI:30616"/>
        <dbReference type="ChEBI" id="CHEBI:57604"/>
        <dbReference type="ChEBI" id="CHEBI:58272"/>
        <dbReference type="ChEBI" id="CHEBI:456216"/>
        <dbReference type="EC" id="2.7.2.3"/>
    </reaction>
</comment>
<evidence type="ECO:0000256" key="6">
    <source>
        <dbReference type="ARBA" id="ARBA00016471"/>
    </source>
</evidence>
<reference evidence="16 17" key="1">
    <citation type="submission" date="2020-07" db="EMBL/GenBank/DDBJ databases">
        <title>Genomic Encyclopedia of Type Strains, Phase IV (KMG-V): Genome sequencing to study the core and pangenomes of soil and plant-associated prokaryotes.</title>
        <authorList>
            <person name="Whitman W."/>
        </authorList>
    </citation>
    <scope>NUCLEOTIDE SEQUENCE [LARGE SCALE GENOMIC DNA]</scope>
    <source>
        <strain evidence="16 17">M8UP22</strain>
    </source>
</reference>